<dbReference type="Pfam" id="PF13469">
    <property type="entry name" value="Sulfotransfer_3"/>
    <property type="match status" value="1"/>
</dbReference>
<dbReference type="InterPro" id="IPR037359">
    <property type="entry name" value="NST/OST"/>
</dbReference>
<organism evidence="2 3">
    <name type="scientific">Nitrococcus mobilis Nb-231</name>
    <dbReference type="NCBI Taxonomy" id="314278"/>
    <lineage>
        <taxon>Bacteria</taxon>
        <taxon>Pseudomonadati</taxon>
        <taxon>Pseudomonadota</taxon>
        <taxon>Gammaproteobacteria</taxon>
        <taxon>Chromatiales</taxon>
        <taxon>Ectothiorhodospiraceae</taxon>
        <taxon>Nitrococcus</taxon>
    </lineage>
</organism>
<evidence type="ECO:0000256" key="1">
    <source>
        <dbReference type="ARBA" id="ARBA00022679"/>
    </source>
</evidence>
<dbReference type="eggNOG" id="COG4424">
    <property type="taxonomic scope" value="Bacteria"/>
</dbReference>
<evidence type="ECO:0000313" key="2">
    <source>
        <dbReference type="EMBL" id="EAR23305.1"/>
    </source>
</evidence>
<dbReference type="InterPro" id="IPR027417">
    <property type="entry name" value="P-loop_NTPase"/>
</dbReference>
<dbReference type="GO" id="GO:0008146">
    <property type="term" value="F:sulfotransferase activity"/>
    <property type="evidence" value="ECO:0007669"/>
    <property type="project" value="InterPro"/>
</dbReference>
<accession>A4BLW7</accession>
<dbReference type="AlphaFoldDB" id="A4BLW7"/>
<dbReference type="SUPFAM" id="SSF52540">
    <property type="entry name" value="P-loop containing nucleoside triphosphate hydrolases"/>
    <property type="match status" value="1"/>
</dbReference>
<dbReference type="PANTHER" id="PTHR10605">
    <property type="entry name" value="HEPARAN SULFATE SULFOTRANSFERASE"/>
    <property type="match status" value="1"/>
</dbReference>
<keyword evidence="3" id="KW-1185">Reference proteome</keyword>
<dbReference type="EMBL" id="AAOF01000001">
    <property type="protein sequence ID" value="EAR23305.1"/>
    <property type="molecule type" value="Genomic_DNA"/>
</dbReference>
<gene>
    <name evidence="2" type="ORF">NB231_15833</name>
</gene>
<protein>
    <submittedName>
        <fullName evidence="2">Putative sulfotransferase protein</fullName>
    </submittedName>
</protein>
<proteinExistence type="predicted"/>
<comment type="caution">
    <text evidence="2">The sequence shown here is derived from an EMBL/GenBank/DDBJ whole genome shotgun (WGS) entry which is preliminary data.</text>
</comment>
<name>A4BLW7_9GAMM</name>
<keyword evidence="1 2" id="KW-0808">Transferase</keyword>
<dbReference type="Proteomes" id="UP000003374">
    <property type="component" value="Unassembled WGS sequence"/>
</dbReference>
<dbReference type="STRING" id="314278.NB231_15833"/>
<dbReference type="HOGENOM" id="CLU_017703_1_0_6"/>
<reference evidence="2 3" key="1">
    <citation type="submission" date="2006-02" db="EMBL/GenBank/DDBJ databases">
        <authorList>
            <person name="Waterbury J."/>
            <person name="Ferriera S."/>
            <person name="Johnson J."/>
            <person name="Kravitz S."/>
            <person name="Halpern A."/>
            <person name="Remington K."/>
            <person name="Beeson K."/>
            <person name="Tran B."/>
            <person name="Rogers Y.-H."/>
            <person name="Friedman R."/>
            <person name="Venter J.C."/>
        </authorList>
    </citation>
    <scope>NUCLEOTIDE SEQUENCE [LARGE SCALE GENOMIC DNA]</scope>
    <source>
        <strain evidence="2 3">Nb-231</strain>
    </source>
</reference>
<evidence type="ECO:0000313" key="3">
    <source>
        <dbReference type="Proteomes" id="UP000003374"/>
    </source>
</evidence>
<dbReference type="Gene3D" id="3.40.50.300">
    <property type="entry name" value="P-loop containing nucleotide triphosphate hydrolases"/>
    <property type="match status" value="1"/>
</dbReference>
<sequence>MSRYLSKHPKICFARPKEPHFFTSPLATSDTLNLQRDYIERFYGHCSHENRILGEGSVSYLYSKDALEHILRINPNARFIVMLRSPVAMLQSYHARLLYILQEDVGDFRQAWQLQSLRAQGRRVPPTCSDPRHLQYTEIGRLGSYLEQIFSLAGRQRCHVIVFDDFISDPSTTYRGVLSFIGAKDDGRSVFSPVRSNRRYRSRWLQRLVKRPPTLFVGGVHPHAPKSERKRSLLKRAQKRLQNWNTINEPRAKLDSRMHRELAQTFRGEIMKLSELLERDLSHWVDG</sequence>
<dbReference type="PANTHER" id="PTHR10605:SF56">
    <property type="entry name" value="BIFUNCTIONAL HEPARAN SULFATE N-DEACETYLASE_N-SULFOTRANSFERASE"/>
    <property type="match status" value="1"/>
</dbReference>